<evidence type="ECO:0000313" key="3">
    <source>
        <dbReference type="Proteomes" id="UP000677913"/>
    </source>
</evidence>
<organism evidence="2 3">
    <name type="scientific">Actinocrinis puniceicyclus</name>
    <dbReference type="NCBI Taxonomy" id="977794"/>
    <lineage>
        <taxon>Bacteria</taxon>
        <taxon>Bacillati</taxon>
        <taxon>Actinomycetota</taxon>
        <taxon>Actinomycetes</taxon>
        <taxon>Catenulisporales</taxon>
        <taxon>Actinospicaceae</taxon>
        <taxon>Actinocrinis</taxon>
    </lineage>
</organism>
<feature type="compositionally biased region" description="Basic and acidic residues" evidence="1">
    <location>
        <begin position="907"/>
        <end position="919"/>
    </location>
</feature>
<dbReference type="SUPFAM" id="SSF48452">
    <property type="entry name" value="TPR-like"/>
    <property type="match status" value="1"/>
</dbReference>
<dbReference type="InterPro" id="IPR011990">
    <property type="entry name" value="TPR-like_helical_dom_sf"/>
</dbReference>
<protein>
    <recommendedName>
        <fullName evidence="4">Tetratricopeptide repeat protein</fullName>
    </recommendedName>
</protein>
<name>A0A8J7WP52_9ACTN</name>
<dbReference type="Gene3D" id="1.25.40.10">
    <property type="entry name" value="Tetratricopeptide repeat domain"/>
    <property type="match status" value="1"/>
</dbReference>
<feature type="region of interest" description="Disordered" evidence="1">
    <location>
        <begin position="532"/>
        <end position="557"/>
    </location>
</feature>
<evidence type="ECO:0000256" key="1">
    <source>
        <dbReference type="SAM" id="MobiDB-lite"/>
    </source>
</evidence>
<dbReference type="AlphaFoldDB" id="A0A8J7WP52"/>
<dbReference type="EMBL" id="JAGSXH010000019">
    <property type="protein sequence ID" value="MBS2963000.1"/>
    <property type="molecule type" value="Genomic_DNA"/>
</dbReference>
<accession>A0A8J7WP52</accession>
<dbReference type="RefSeq" id="WP_211466274.1">
    <property type="nucleotide sequence ID" value="NZ_JAGSXH010000019.1"/>
</dbReference>
<gene>
    <name evidence="2" type="ORF">KGA66_08090</name>
</gene>
<feature type="compositionally biased region" description="Gly residues" evidence="1">
    <location>
        <begin position="542"/>
        <end position="557"/>
    </location>
</feature>
<evidence type="ECO:0008006" key="4">
    <source>
        <dbReference type="Google" id="ProtNLM"/>
    </source>
</evidence>
<proteinExistence type="predicted"/>
<comment type="caution">
    <text evidence="2">The sequence shown here is derived from an EMBL/GenBank/DDBJ whole genome shotgun (WGS) entry which is preliminary data.</text>
</comment>
<dbReference type="Proteomes" id="UP000677913">
    <property type="component" value="Unassembled WGS sequence"/>
</dbReference>
<sequence>MTVEEVWSALAENAQTPNGPVKVARAEYLTDAAQAAGHSPLYAQALLDLINAYEYGAEQSKLLVPFARLLGLWDEDAGAFDARRRHSLFWYFKWATGGMLRVPEVPLASVESWLEQMQSRYRQAGHSPRAVHMGRHRLARATGDTAAATREFEAWLDAPRDAMADCHACEAGDQGSWHAHSGRDEQALTLWEPVLGGQLVCAEEPHRVLSYSLLPLLRAGSVEQARANHLRGYRMARGVPNLRSTIGRHIEFCALTGNEARGLEILTEHAGLLAQGAEDATSRLEFLIGALVLLRRLVALDLSALPLTAADPDLATVGLAAVTLRRQVDTLCARFDARNGSCTVSGSAAARLAAEPLLASLPLGGSVRFPARVAGPAPAAAGSPRGTGPSLDALVDHAQRLSDARHPHARRAWERVAASGQELPPAVSARVDRSRARDLMERDPAAARAAFTAIAERFAQLDEQAEARETRASAAFAAFLAGDRDTAQAEAVVLGAEAEAAYAAGALTPRQYLNARGLAVYLAFNSLVARPDGPNPPDPAGAGSGTAGSGTVGSGTVGSGTADSAAVADLIRAEITITRELGDPGRAAVYHRMLAQLAFPTDQAETRARLEAARDGSLAADQPWDAAEPEELLAQLALREGDPAAAQHHTQQALAYGGDLLDGRQRARLYSLLTEALWQQPDRRLDVVDVALRAGELWDGLSEPDTLHSRFTAARAYAGLRRYGEAAALFDELMPRVHVPYDEAGIAMTREQYADCLTQLGEHRRAAEQYLAAAKLVQDDPRNRLPHARLAWSAAQALQSAGLASDALSAYRRAAQLWGELGNLPARVRCLRSAAWLLGWAEETREADVDAPQRWQAALTAMQAVLDELHAVPAAERSEQVSAEIGHTTDQLDQVRGCLSEAQQQAGREDGPGVEPGKR</sequence>
<feature type="region of interest" description="Disordered" evidence="1">
    <location>
        <begin position="900"/>
        <end position="919"/>
    </location>
</feature>
<evidence type="ECO:0000313" key="2">
    <source>
        <dbReference type="EMBL" id="MBS2963000.1"/>
    </source>
</evidence>
<reference evidence="2" key="1">
    <citation type="submission" date="2021-04" db="EMBL/GenBank/DDBJ databases">
        <title>Genome based classification of Actinospica acidithermotolerans sp. nov., an actinobacterium isolated from an Indonesian hot spring.</title>
        <authorList>
            <person name="Kusuma A.B."/>
            <person name="Putra K.E."/>
            <person name="Nafisah S."/>
            <person name="Loh J."/>
            <person name="Nouioui I."/>
            <person name="Goodfellow M."/>
        </authorList>
    </citation>
    <scope>NUCLEOTIDE SEQUENCE</scope>
    <source>
        <strain evidence="2">DSM 45618</strain>
    </source>
</reference>
<keyword evidence="3" id="KW-1185">Reference proteome</keyword>